<dbReference type="Proteomes" id="UP000190162">
    <property type="component" value="Unassembled WGS sequence"/>
</dbReference>
<dbReference type="AlphaFoldDB" id="A0A1T4UF35"/>
<proteinExistence type="predicted"/>
<evidence type="ECO:0000313" key="2">
    <source>
        <dbReference type="Proteomes" id="UP000190162"/>
    </source>
</evidence>
<dbReference type="NCBIfam" id="TIGR01551">
    <property type="entry name" value="major_capsid_P2"/>
    <property type="match status" value="1"/>
</dbReference>
<dbReference type="InterPro" id="IPR006441">
    <property type="entry name" value="Phage_P2_GpN"/>
</dbReference>
<dbReference type="EMBL" id="FUXU01000014">
    <property type="protein sequence ID" value="SKA51216.1"/>
    <property type="molecule type" value="Genomic_DNA"/>
</dbReference>
<protein>
    <submittedName>
        <fullName evidence="1">Phage major capsid protein, P2 family</fullName>
    </submittedName>
</protein>
<gene>
    <name evidence="1" type="ORF">SAMN02745132_01576</name>
</gene>
<dbReference type="RefSeq" id="WP_078751986.1">
    <property type="nucleotide sequence ID" value="NZ_FUXU01000014.1"/>
</dbReference>
<organism evidence="1 2">
    <name type="scientific">Enterovibrio nigricans DSM 22720</name>
    <dbReference type="NCBI Taxonomy" id="1121868"/>
    <lineage>
        <taxon>Bacteria</taxon>
        <taxon>Pseudomonadati</taxon>
        <taxon>Pseudomonadota</taxon>
        <taxon>Gammaproteobacteria</taxon>
        <taxon>Vibrionales</taxon>
        <taxon>Vibrionaceae</taxon>
        <taxon>Enterovibrio</taxon>
    </lineage>
</organism>
<dbReference type="OrthoDB" id="5464529at2"/>
<accession>A0A1T4UF35</accession>
<dbReference type="Pfam" id="PF05125">
    <property type="entry name" value="Phage_cap_P2"/>
    <property type="match status" value="1"/>
</dbReference>
<evidence type="ECO:0000313" key="1">
    <source>
        <dbReference type="EMBL" id="SKA51216.1"/>
    </source>
</evidence>
<name>A0A1T4UF35_9GAMM</name>
<keyword evidence="2" id="KW-1185">Reference proteome</keyword>
<sequence length="339" mass="37222">MQLNESARKYLGQYSANLATAFEIADSSKLFAVTGPKETKLKKALLDSAEFLKRISLMDVDHKSGQVINVGSTGLATGRKAGGRHTSSQDVDGHEYKLEETDSCAVVTWETLSVWANAGSAGEFMRLMNENATIRFALDMLRVGFNGKSVATTTKPAENPNGEDVNIGWHKWVLTDAPEQVITEPVYLDAAGGGDYKTLDAMAADIINTKIQPAYRNDPRLVVLVGADLVAYESARLYDEATTPSEKKHAQQLPYSIAGRPAIVPPFMPGKRMVVTLLSNLQILTQKGTRHRKEEHVEDRKQHENKYLRWEGYAVGDYDAYGAIDEAAVNFGTDPTPEA</sequence>
<reference evidence="2" key="1">
    <citation type="submission" date="2017-02" db="EMBL/GenBank/DDBJ databases">
        <authorList>
            <person name="Varghese N."/>
            <person name="Submissions S."/>
        </authorList>
    </citation>
    <scope>NUCLEOTIDE SEQUENCE [LARGE SCALE GENOMIC DNA]</scope>
    <source>
        <strain evidence="2">DSM 22720</strain>
    </source>
</reference>